<feature type="domain" description="Phospholipid/glycerol acyltransferase" evidence="6">
    <location>
        <begin position="82"/>
        <end position="199"/>
    </location>
</feature>
<reference evidence="7" key="1">
    <citation type="submission" date="2020-01" db="EMBL/GenBank/DDBJ databases">
        <authorList>
            <person name="Meier V. D."/>
            <person name="Meier V D."/>
        </authorList>
    </citation>
    <scope>NUCLEOTIDE SEQUENCE</scope>
    <source>
        <strain evidence="7">HLG_WM_MAG_02</strain>
    </source>
</reference>
<dbReference type="InterPro" id="IPR045746">
    <property type="entry name" value="ACT14924-like_Acyltransf_dom"/>
</dbReference>
<comment type="pathway">
    <text evidence="1">Lipid metabolism.</text>
</comment>
<dbReference type="SUPFAM" id="SSF69593">
    <property type="entry name" value="Glycerol-3-phosphate (1)-acyltransferase"/>
    <property type="match status" value="1"/>
</dbReference>
<dbReference type="InterPro" id="IPR002123">
    <property type="entry name" value="Plipid/glycerol_acylTrfase"/>
</dbReference>
<dbReference type="CDD" id="cd07986">
    <property type="entry name" value="LPLAT_ACT14924-like"/>
    <property type="match status" value="1"/>
</dbReference>
<dbReference type="Gene3D" id="3.40.630.30">
    <property type="match status" value="1"/>
</dbReference>
<evidence type="ECO:0000256" key="3">
    <source>
        <dbReference type="ARBA" id="ARBA00022679"/>
    </source>
</evidence>
<protein>
    <submittedName>
        <fullName evidence="7">Hemolysin</fullName>
    </submittedName>
</protein>
<evidence type="ECO:0000256" key="5">
    <source>
        <dbReference type="ARBA" id="ARBA00023315"/>
    </source>
</evidence>
<dbReference type="AlphaFoldDB" id="A0A6S6T3C9"/>
<evidence type="ECO:0000313" key="7">
    <source>
        <dbReference type="EMBL" id="CAA6817651.1"/>
    </source>
</evidence>
<keyword evidence="4" id="KW-0443">Lipid metabolism</keyword>
<dbReference type="GO" id="GO:0006629">
    <property type="term" value="P:lipid metabolic process"/>
    <property type="evidence" value="ECO:0007669"/>
    <property type="project" value="UniProtKB-KW"/>
</dbReference>
<evidence type="ECO:0000256" key="2">
    <source>
        <dbReference type="ARBA" id="ARBA00022516"/>
    </source>
</evidence>
<dbReference type="GO" id="GO:0016746">
    <property type="term" value="F:acyltransferase activity"/>
    <property type="evidence" value="ECO:0007669"/>
    <property type="project" value="UniProtKB-KW"/>
</dbReference>
<dbReference type="Pfam" id="PF19576">
    <property type="entry name" value="Acyltransf_2"/>
    <property type="match status" value="1"/>
</dbReference>
<proteinExistence type="predicted"/>
<evidence type="ECO:0000256" key="4">
    <source>
        <dbReference type="ARBA" id="ARBA00023098"/>
    </source>
</evidence>
<keyword evidence="3" id="KW-0808">Transferase</keyword>
<gene>
    <name evidence="7" type="ORF">HELGO_WM18367</name>
</gene>
<dbReference type="InterPro" id="IPR016181">
    <property type="entry name" value="Acyl_CoA_acyltransferase"/>
</dbReference>
<dbReference type="SUPFAM" id="SSF55729">
    <property type="entry name" value="Acyl-CoA N-acyltransferases (Nat)"/>
    <property type="match status" value="1"/>
</dbReference>
<dbReference type="PANTHER" id="PTHR37323">
    <property type="entry name" value="GCN5-RELATED N-ACETYLTRANSFERASE"/>
    <property type="match status" value="1"/>
</dbReference>
<sequence length="571" mass="65779">MINVQRALISQYPQVKVFPKPLLSPFISAIKKVIHQNDINTFLKQQQYAGPFSFVESVLDYFNFSYKISSNQIENIPASGRVVIIANHPLGALDALSLIHLIRKVRADIKVVANDMLAEIEQLKPLLVGVNSFENNIAKASVKEIHNSLENEEALIIFPSGEVSRARPNGVKDTQWHKGFLKFASKNQAPILPIHIRAKNSALFYTLSSLNKRLSSVLLAHEMFKQKNGSLNFTIGESIPFKSFSGHPLDTKSKVKLFKKHLYRVAKGKKGVFTTERCIAHPENRQILKQELDSVEKLGQTNDGKQIYLYEYTKGSIILQEIARLREFTFRKVEEGTGKKRDKDEYDYYYKHIILWDDEALEIAGAYRIAESNYVYENYNVEGFYTDSLFHFNPNFEKYLNNSIELGRSFVQPKYWGSRALDYLWQGIGAYLHENSHIKYLFGAVTLSGSMPKSAQELIIYYYDKYYGKHHQLLEPKNKFKFSKNAIDDLKYIFDGTNAKEDFKVLRDQLDYYGTTVPTLYKQYADLCDEGGISFMGYNIDKDFGDCVDSFILLEIDKIQEKKKNRYIKPS</sequence>
<accession>A0A6S6T3C9</accession>
<name>A0A6S6T3C9_9BACT</name>
<keyword evidence="5" id="KW-0012">Acyltransferase</keyword>
<dbReference type="PANTHER" id="PTHR37323:SF1">
    <property type="entry name" value="L-ORNITHINE N(ALPHA)-ACYLTRANSFERASE"/>
    <property type="match status" value="1"/>
</dbReference>
<evidence type="ECO:0000256" key="1">
    <source>
        <dbReference type="ARBA" id="ARBA00005189"/>
    </source>
</evidence>
<dbReference type="InterPro" id="IPR052351">
    <property type="entry name" value="Ornithine_N-alpha-AT"/>
</dbReference>
<keyword evidence="2" id="KW-0444">Lipid biosynthesis</keyword>
<dbReference type="EMBL" id="CACVAZ010000115">
    <property type="protein sequence ID" value="CAA6817651.1"/>
    <property type="molecule type" value="Genomic_DNA"/>
</dbReference>
<dbReference type="Pfam" id="PF13444">
    <property type="entry name" value="Acetyltransf_5"/>
    <property type="match status" value="1"/>
</dbReference>
<dbReference type="SMART" id="SM00563">
    <property type="entry name" value="PlsC"/>
    <property type="match status" value="1"/>
</dbReference>
<evidence type="ECO:0000259" key="6">
    <source>
        <dbReference type="SMART" id="SM00563"/>
    </source>
</evidence>
<organism evidence="7">
    <name type="scientific">uncultured Sulfurovum sp</name>
    <dbReference type="NCBI Taxonomy" id="269237"/>
    <lineage>
        <taxon>Bacteria</taxon>
        <taxon>Pseudomonadati</taxon>
        <taxon>Campylobacterota</taxon>
        <taxon>Epsilonproteobacteria</taxon>
        <taxon>Campylobacterales</taxon>
        <taxon>Sulfurovaceae</taxon>
        <taxon>Sulfurovum</taxon>
        <taxon>environmental samples</taxon>
    </lineage>
</organism>